<protein>
    <recommendedName>
        <fullName evidence="3">Phytanoyl-CoA dioxygenase family protein</fullName>
    </recommendedName>
</protein>
<accession>A0A7W9STC2</accession>
<evidence type="ECO:0000313" key="1">
    <source>
        <dbReference type="EMBL" id="MBB6052477.1"/>
    </source>
</evidence>
<dbReference type="InterPro" id="IPR008775">
    <property type="entry name" value="Phytyl_CoA_dOase-like"/>
</dbReference>
<gene>
    <name evidence="1" type="ORF">HNQ39_004298</name>
</gene>
<dbReference type="EMBL" id="JACHGW010000004">
    <property type="protein sequence ID" value="MBB6052477.1"/>
    <property type="molecule type" value="Genomic_DNA"/>
</dbReference>
<name>A0A7W9STC2_ARMRO</name>
<dbReference type="GO" id="GO:0016706">
    <property type="term" value="F:2-oxoglutarate-dependent dioxygenase activity"/>
    <property type="evidence" value="ECO:0007669"/>
    <property type="project" value="UniProtKB-ARBA"/>
</dbReference>
<sequence length="291" mass="33165">MSWIDREFFDTHGYVVAKGVVPKPLCAAVIAAEYDFLGFDPANPAGWYQEPLKRGGMLELYQHQALWDTRQHPSVHAVFTELYGTERLWVSIDRVNFNPPVHPQFPEYDHPGMIHWDIDPMQAHTTPLRVQGVLYLSDTPVERGGFCCVPGHHKLITRWAESREAVPGAPDEGKRTPRDKSEITIVPIPAEAGDLVIWDTRLLHGNGRNLSDQPRLAQYITMWPERYENEAERTDRVLRWQERLNPDAFWAPGDPRRWEQLHGTTAVLTELGKKLLGAEPWSPPTPTTGGE</sequence>
<dbReference type="AlphaFoldDB" id="A0A7W9STC2"/>
<dbReference type="Gene3D" id="2.60.120.620">
    <property type="entry name" value="q2cbj1_9rhob like domain"/>
    <property type="match status" value="1"/>
</dbReference>
<dbReference type="RefSeq" id="WP_184201586.1">
    <property type="nucleotide sequence ID" value="NZ_JACHGW010000004.1"/>
</dbReference>
<dbReference type="SUPFAM" id="SSF51197">
    <property type="entry name" value="Clavaminate synthase-like"/>
    <property type="match status" value="1"/>
</dbReference>
<dbReference type="Pfam" id="PF05721">
    <property type="entry name" value="PhyH"/>
    <property type="match status" value="1"/>
</dbReference>
<evidence type="ECO:0008006" key="3">
    <source>
        <dbReference type="Google" id="ProtNLM"/>
    </source>
</evidence>
<dbReference type="PANTHER" id="PTHR31630:SF6">
    <property type="entry name" value="PHYTANOYL-COA DIOXYGENASE-RELATED"/>
    <property type="match status" value="1"/>
</dbReference>
<dbReference type="PANTHER" id="PTHR31630">
    <property type="entry name" value="PHYTANOYL-COA DIOXYGENASE-RELATED-RELATED"/>
    <property type="match status" value="1"/>
</dbReference>
<organism evidence="1 2">
    <name type="scientific">Armatimonas rosea</name>
    <dbReference type="NCBI Taxonomy" id="685828"/>
    <lineage>
        <taxon>Bacteria</taxon>
        <taxon>Bacillati</taxon>
        <taxon>Armatimonadota</taxon>
        <taxon>Armatimonadia</taxon>
        <taxon>Armatimonadales</taxon>
        <taxon>Armatimonadaceae</taxon>
        <taxon>Armatimonas</taxon>
    </lineage>
</organism>
<comment type="caution">
    <text evidence="1">The sequence shown here is derived from an EMBL/GenBank/DDBJ whole genome shotgun (WGS) entry which is preliminary data.</text>
</comment>
<proteinExistence type="predicted"/>
<dbReference type="Proteomes" id="UP000520814">
    <property type="component" value="Unassembled WGS sequence"/>
</dbReference>
<keyword evidence="2" id="KW-1185">Reference proteome</keyword>
<reference evidence="1 2" key="1">
    <citation type="submission" date="2020-08" db="EMBL/GenBank/DDBJ databases">
        <title>Genomic Encyclopedia of Type Strains, Phase IV (KMG-IV): sequencing the most valuable type-strain genomes for metagenomic binning, comparative biology and taxonomic classification.</title>
        <authorList>
            <person name="Goeker M."/>
        </authorList>
    </citation>
    <scope>NUCLEOTIDE SEQUENCE [LARGE SCALE GENOMIC DNA]</scope>
    <source>
        <strain evidence="1 2">DSM 23562</strain>
    </source>
</reference>
<evidence type="ECO:0000313" key="2">
    <source>
        <dbReference type="Proteomes" id="UP000520814"/>
    </source>
</evidence>